<dbReference type="OrthoDB" id="10654667at2759"/>
<feature type="transmembrane region" description="Helical" evidence="1">
    <location>
        <begin position="271"/>
        <end position="293"/>
    </location>
</feature>
<comment type="caution">
    <text evidence="2">The sequence shown here is derived from an EMBL/GenBank/DDBJ whole genome shotgun (WGS) entry which is preliminary data.</text>
</comment>
<organism evidence="2 3">
    <name type="scientific">Hypsibius exemplaris</name>
    <name type="common">Freshwater tardigrade</name>
    <dbReference type="NCBI Taxonomy" id="2072580"/>
    <lineage>
        <taxon>Eukaryota</taxon>
        <taxon>Metazoa</taxon>
        <taxon>Ecdysozoa</taxon>
        <taxon>Tardigrada</taxon>
        <taxon>Eutardigrada</taxon>
        <taxon>Parachela</taxon>
        <taxon>Hypsibioidea</taxon>
        <taxon>Hypsibiidae</taxon>
        <taxon>Hypsibius</taxon>
    </lineage>
</organism>
<dbReference type="Proteomes" id="UP000192578">
    <property type="component" value="Unassembled WGS sequence"/>
</dbReference>
<accession>A0A1W0WAE2</accession>
<proteinExistence type="predicted"/>
<evidence type="ECO:0000313" key="2">
    <source>
        <dbReference type="EMBL" id="OQV12132.1"/>
    </source>
</evidence>
<reference evidence="3" key="1">
    <citation type="submission" date="2017-01" db="EMBL/GenBank/DDBJ databases">
        <title>Comparative genomics of anhydrobiosis in the tardigrade Hypsibius dujardini.</title>
        <authorList>
            <person name="Yoshida Y."/>
            <person name="Koutsovoulos G."/>
            <person name="Laetsch D."/>
            <person name="Stevens L."/>
            <person name="Kumar S."/>
            <person name="Horikawa D."/>
            <person name="Ishino K."/>
            <person name="Komine S."/>
            <person name="Tomita M."/>
            <person name="Blaxter M."/>
            <person name="Arakawa K."/>
        </authorList>
    </citation>
    <scope>NUCLEOTIDE SEQUENCE [LARGE SCALE GENOMIC DNA]</scope>
    <source>
        <strain evidence="3">Z151</strain>
    </source>
</reference>
<keyword evidence="1" id="KW-1133">Transmembrane helix</keyword>
<protein>
    <submittedName>
        <fullName evidence="2">Uncharacterized protein</fullName>
    </submittedName>
</protein>
<keyword evidence="1" id="KW-0812">Transmembrane</keyword>
<sequence length="384" mass="42625">MHRAYCSHDTTYKNYKYYHVNSYCGKTISLSVCDAEGKEEKSNHAGVFQFGVYPERTCSFDVIVDSSDCHENFSRESFAVYLNIRDFNIGGSDVFSINETITVHNGTTSRNVKHLDHGDPNAIPHYQPKSVAQYRSTYSNHDRNPSHLTIALERDARYVNHFGAPANFMLTLDYVVLQLYGFSNTNESYQRYCRALSGYMVRDVYCETGDRVSCPFSYYPILGFNPAESVDYGVWYDQTTGTSPNVRGQCSGDVYVAPTTTAAPTLGHGEIVALVVGLVMLLLIVGAVCHVVYTGKKEQAGRRTSLNNNQQVPSTTPETIDARVRTQSMETLTIDGENFRGNLPKYEDIYPLPPPPPSMVVSTIAQISDNLPSSPSPAATEGSM</sequence>
<evidence type="ECO:0000256" key="1">
    <source>
        <dbReference type="SAM" id="Phobius"/>
    </source>
</evidence>
<name>A0A1W0WAE2_HYPEX</name>
<dbReference type="EMBL" id="MTYJ01000153">
    <property type="protein sequence ID" value="OQV12132.1"/>
    <property type="molecule type" value="Genomic_DNA"/>
</dbReference>
<evidence type="ECO:0000313" key="3">
    <source>
        <dbReference type="Proteomes" id="UP000192578"/>
    </source>
</evidence>
<dbReference type="AlphaFoldDB" id="A0A1W0WAE2"/>
<keyword evidence="1" id="KW-0472">Membrane</keyword>
<gene>
    <name evidence="2" type="ORF">BV898_13611</name>
</gene>
<keyword evidence="3" id="KW-1185">Reference proteome</keyword>